<dbReference type="PANTHER" id="PTHR32322:SF18">
    <property type="entry name" value="S-ADENOSYLMETHIONINE_S-ADENOSYLHOMOCYSTEINE TRANSPORTER"/>
    <property type="match status" value="1"/>
</dbReference>
<feature type="transmembrane region" description="Helical" evidence="6">
    <location>
        <begin position="47"/>
        <end position="67"/>
    </location>
</feature>
<evidence type="ECO:0000256" key="5">
    <source>
        <dbReference type="ARBA" id="ARBA00023136"/>
    </source>
</evidence>
<organism evidence="8 9">
    <name type="scientific">Kosmotoga olearia (strain ATCC BAA-1733 / DSM 21960 / TBF 19.5.1)</name>
    <dbReference type="NCBI Taxonomy" id="521045"/>
    <lineage>
        <taxon>Bacteria</taxon>
        <taxon>Thermotogati</taxon>
        <taxon>Thermotogota</taxon>
        <taxon>Thermotogae</taxon>
        <taxon>Kosmotogales</taxon>
        <taxon>Kosmotogaceae</taxon>
        <taxon>Kosmotoga</taxon>
    </lineage>
</organism>
<dbReference type="KEGG" id="kol:Kole_1197"/>
<dbReference type="SUPFAM" id="SSF103481">
    <property type="entry name" value="Multidrug resistance efflux transporter EmrE"/>
    <property type="match status" value="2"/>
</dbReference>
<evidence type="ECO:0000259" key="7">
    <source>
        <dbReference type="Pfam" id="PF00892"/>
    </source>
</evidence>
<reference evidence="8 9" key="1">
    <citation type="submission" date="2009-06" db="EMBL/GenBank/DDBJ databases">
        <title>Complete sequence of Thermotogales bacterium TBF 19.5.1.</title>
        <authorList>
            <consortium name="US DOE Joint Genome Institute"/>
            <person name="Lucas S."/>
            <person name="Copeland A."/>
            <person name="Lapidus A."/>
            <person name="Glavina del Rio T."/>
            <person name="Tice H."/>
            <person name="Bruce D."/>
            <person name="Goodwin L."/>
            <person name="Pitluck S."/>
            <person name="Chertkov O."/>
            <person name="Brettin T."/>
            <person name="Detter J.C."/>
            <person name="Han C."/>
            <person name="Schmutz J."/>
            <person name="Larimer F."/>
            <person name="Land M."/>
            <person name="Hauser L."/>
            <person name="Kyrpides N."/>
            <person name="Ovchinnikova G."/>
            <person name="Noll K."/>
        </authorList>
    </citation>
    <scope>NUCLEOTIDE SEQUENCE [LARGE SCALE GENOMIC DNA]</scope>
    <source>
        <strain evidence="9">ATCC BAA-1733 / DSM 21960 / TBF 19.5.1</strain>
    </source>
</reference>
<proteinExistence type="predicted"/>
<keyword evidence="9" id="KW-1185">Reference proteome</keyword>
<reference evidence="8 9" key="2">
    <citation type="journal article" date="2011" name="J. Bacteriol.">
        <title>Genome Sequence of Kosmotoga olearia Strain TBF 19.5.1, a Thermophilic Bacterium with a Wide Growth Temperature Range, Isolated from the Troll B Oil Platform in the North Sea.</title>
        <authorList>
            <person name="Swithers K.S."/>
            <person name="Dipippo J.L."/>
            <person name="Bruce D.C."/>
            <person name="Detter C."/>
            <person name="Tapia R."/>
            <person name="Han S."/>
            <person name="Goodwin L.A."/>
            <person name="Han J."/>
            <person name="Woyke T."/>
            <person name="Pitluck S."/>
            <person name="Pennacchio L."/>
            <person name="Nolan M."/>
            <person name="Mikhailova N."/>
            <person name="Land M.L."/>
            <person name="Nesbo C.L."/>
            <person name="Gogarten J.P."/>
            <person name="Noll K.M."/>
        </authorList>
    </citation>
    <scope>NUCLEOTIDE SEQUENCE [LARGE SCALE GENOMIC DNA]</scope>
    <source>
        <strain evidence="9">ATCC BAA-1733 / DSM 21960 / TBF 19.5.1</strain>
    </source>
</reference>
<feature type="transmembrane region" description="Helical" evidence="6">
    <location>
        <begin position="110"/>
        <end position="128"/>
    </location>
</feature>
<dbReference type="OrthoDB" id="3190463at2"/>
<dbReference type="InterPro" id="IPR000620">
    <property type="entry name" value="EamA_dom"/>
</dbReference>
<protein>
    <recommendedName>
        <fullName evidence="7">EamA domain-containing protein</fullName>
    </recommendedName>
</protein>
<evidence type="ECO:0000256" key="2">
    <source>
        <dbReference type="ARBA" id="ARBA00022475"/>
    </source>
</evidence>
<dbReference type="RefSeq" id="WP_015868553.1">
    <property type="nucleotide sequence ID" value="NC_012785.1"/>
</dbReference>
<accession>C5CIY0</accession>
<evidence type="ECO:0000313" key="8">
    <source>
        <dbReference type="EMBL" id="ACR79896.1"/>
    </source>
</evidence>
<feature type="transmembrane region" description="Helical" evidence="6">
    <location>
        <begin position="225"/>
        <end position="245"/>
    </location>
</feature>
<evidence type="ECO:0000256" key="6">
    <source>
        <dbReference type="SAM" id="Phobius"/>
    </source>
</evidence>
<evidence type="ECO:0000313" key="9">
    <source>
        <dbReference type="Proteomes" id="UP000002382"/>
    </source>
</evidence>
<dbReference type="Proteomes" id="UP000002382">
    <property type="component" value="Chromosome"/>
</dbReference>
<dbReference type="Pfam" id="PF00892">
    <property type="entry name" value="EamA"/>
    <property type="match status" value="2"/>
</dbReference>
<feature type="transmembrane region" description="Helical" evidence="6">
    <location>
        <begin position="281"/>
        <end position="300"/>
    </location>
</feature>
<feature type="domain" description="EamA" evidence="7">
    <location>
        <begin position="10"/>
        <end position="153"/>
    </location>
</feature>
<keyword evidence="2" id="KW-1003">Cell membrane</keyword>
<feature type="transmembrane region" description="Helical" evidence="6">
    <location>
        <begin position="79"/>
        <end position="98"/>
    </location>
</feature>
<feature type="transmembrane region" description="Helical" evidence="6">
    <location>
        <begin position="191"/>
        <end position="213"/>
    </location>
</feature>
<feature type="domain" description="EamA" evidence="7">
    <location>
        <begin position="167"/>
        <end position="299"/>
    </location>
</feature>
<dbReference type="EMBL" id="CP001634">
    <property type="protein sequence ID" value="ACR79896.1"/>
    <property type="molecule type" value="Genomic_DNA"/>
</dbReference>
<keyword evidence="3 6" id="KW-0812">Transmembrane</keyword>
<keyword evidence="4 6" id="KW-1133">Transmembrane helix</keyword>
<gene>
    <name evidence="8" type="ordered locus">Kole_1197</name>
</gene>
<feature type="transmembrane region" description="Helical" evidence="6">
    <location>
        <begin position="257"/>
        <end position="275"/>
    </location>
</feature>
<dbReference type="AlphaFoldDB" id="C5CIY0"/>
<keyword evidence="5 6" id="KW-0472">Membrane</keyword>
<dbReference type="InterPro" id="IPR050638">
    <property type="entry name" value="AA-Vitamin_Transporters"/>
</dbReference>
<evidence type="ECO:0000256" key="1">
    <source>
        <dbReference type="ARBA" id="ARBA00004651"/>
    </source>
</evidence>
<sequence length="303" mass="32934">MKERLKNPLIAALLATAASVLWGSAFPVLKIGFREMGIGPENVAEKLVFAGIRFLGSGLLIFIFSPLIAKGKFWPGKRVFKSLLLLGLLQTALQYTLFYNGLSNTTGVKSSIIISSGNFFVVLIAHFVYKDDRINWKKTLGLAAGFSGILIANWSKGISYDFKFEGEGLLVLSTLVGAFGTILAKKVSRQVNPFFVSGWQMFLGSIVLLLLGMPGMKNGLKFTPLATVLLIYSSLLSAVAFSLWYTVLKYHKAGEVTLYRFMIPLSGALSSAAFIPGETLTPNTLIALGLVIFGIVVVNYRNS</sequence>
<dbReference type="HOGENOM" id="CLU_033863_8_1_0"/>
<dbReference type="InterPro" id="IPR037185">
    <property type="entry name" value="EmrE-like"/>
</dbReference>
<evidence type="ECO:0000256" key="4">
    <source>
        <dbReference type="ARBA" id="ARBA00022989"/>
    </source>
</evidence>
<name>C5CIY0_KOSOT</name>
<evidence type="ECO:0000256" key="3">
    <source>
        <dbReference type="ARBA" id="ARBA00022692"/>
    </source>
</evidence>
<dbReference type="GO" id="GO:0005886">
    <property type="term" value="C:plasma membrane"/>
    <property type="evidence" value="ECO:0007669"/>
    <property type="project" value="UniProtKB-SubCell"/>
</dbReference>
<dbReference type="PANTHER" id="PTHR32322">
    <property type="entry name" value="INNER MEMBRANE TRANSPORTER"/>
    <property type="match status" value="1"/>
</dbReference>
<dbReference type="eggNOG" id="COG0697">
    <property type="taxonomic scope" value="Bacteria"/>
</dbReference>
<comment type="subcellular location">
    <subcellularLocation>
        <location evidence="1">Cell membrane</location>
        <topology evidence="1">Multi-pass membrane protein</topology>
    </subcellularLocation>
</comment>